<dbReference type="InterPro" id="IPR050643">
    <property type="entry name" value="Periplasmic_pilus_chap"/>
</dbReference>
<dbReference type="PANTHER" id="PTHR30251:SF4">
    <property type="entry name" value="SLR1668 PROTEIN"/>
    <property type="match status" value="1"/>
</dbReference>
<organism evidence="3 4">
    <name type="scientific">Variovorax terrae</name>
    <dbReference type="NCBI Taxonomy" id="2923278"/>
    <lineage>
        <taxon>Bacteria</taxon>
        <taxon>Pseudomonadati</taxon>
        <taxon>Pseudomonadota</taxon>
        <taxon>Betaproteobacteria</taxon>
        <taxon>Burkholderiales</taxon>
        <taxon>Comamonadaceae</taxon>
        <taxon>Variovorax</taxon>
    </lineage>
</organism>
<name>A0A9X1VSW7_9BURK</name>
<dbReference type="InterPro" id="IPR013783">
    <property type="entry name" value="Ig-like_fold"/>
</dbReference>
<dbReference type="InterPro" id="IPR016147">
    <property type="entry name" value="Pili_assmbl_chaperone_N"/>
</dbReference>
<keyword evidence="4" id="KW-1185">Reference proteome</keyword>
<protein>
    <submittedName>
        <fullName evidence="3">Molecular chaperone</fullName>
    </submittedName>
</protein>
<evidence type="ECO:0000313" key="3">
    <source>
        <dbReference type="EMBL" id="MCJ0763291.1"/>
    </source>
</evidence>
<dbReference type="Proteomes" id="UP001139447">
    <property type="component" value="Unassembled WGS sequence"/>
</dbReference>
<dbReference type="AlphaFoldDB" id="A0A9X1VSW7"/>
<gene>
    <name evidence="3" type="ORF">MMF98_08720</name>
</gene>
<feature type="signal peptide" evidence="1">
    <location>
        <begin position="1"/>
        <end position="15"/>
    </location>
</feature>
<dbReference type="RefSeq" id="WP_243305886.1">
    <property type="nucleotide sequence ID" value="NZ_JALGBI010000001.1"/>
</dbReference>
<sequence>MFVWAAAALPLPASAAGLQAAPVLVELPARDRSQNLQLSNTGTQPLRAQVRVLQWSQADQSDQLTPTRDVVASPPIVDIAPGATQLVRIVRLAGDMPERERSYRLIVDELPPDAPDSGSAGGSSGALKFLLRYSIPVFVLPAGAKTTLERTQPTELSALKASLRTGADMQLSVANEGAQRVKLSQLSYLAPDGQRTPLATGLLGYVLPGQRMQWPLKLPAPQAQALREGRGTIQARLNDDPQEQVLPLAADRP</sequence>
<dbReference type="SUPFAM" id="SSF49354">
    <property type="entry name" value="PapD-like"/>
    <property type="match status" value="1"/>
</dbReference>
<comment type="caution">
    <text evidence="3">The sequence shown here is derived from an EMBL/GenBank/DDBJ whole genome shotgun (WGS) entry which is preliminary data.</text>
</comment>
<accession>A0A9X1VSW7</accession>
<reference evidence="3" key="1">
    <citation type="submission" date="2022-03" db="EMBL/GenBank/DDBJ databases">
        <authorList>
            <person name="Woo C.Y."/>
        </authorList>
    </citation>
    <scope>NUCLEOTIDE SEQUENCE</scope>
    <source>
        <strain evidence="3">CYS-02</strain>
    </source>
</reference>
<dbReference type="InterPro" id="IPR008962">
    <property type="entry name" value="PapD-like_sf"/>
</dbReference>
<dbReference type="Gene3D" id="2.60.40.10">
    <property type="entry name" value="Immunoglobulins"/>
    <property type="match status" value="1"/>
</dbReference>
<dbReference type="EMBL" id="JALGBI010000001">
    <property type="protein sequence ID" value="MCJ0763291.1"/>
    <property type="molecule type" value="Genomic_DNA"/>
</dbReference>
<dbReference type="PANTHER" id="PTHR30251">
    <property type="entry name" value="PILUS ASSEMBLY CHAPERONE"/>
    <property type="match status" value="1"/>
</dbReference>
<evidence type="ECO:0000259" key="2">
    <source>
        <dbReference type="Pfam" id="PF00345"/>
    </source>
</evidence>
<dbReference type="GO" id="GO:0030288">
    <property type="term" value="C:outer membrane-bounded periplasmic space"/>
    <property type="evidence" value="ECO:0007669"/>
    <property type="project" value="InterPro"/>
</dbReference>
<dbReference type="GO" id="GO:0071555">
    <property type="term" value="P:cell wall organization"/>
    <property type="evidence" value="ECO:0007669"/>
    <property type="project" value="InterPro"/>
</dbReference>
<feature type="domain" description="Pili assembly chaperone N-terminal" evidence="2">
    <location>
        <begin position="18"/>
        <end position="144"/>
    </location>
</feature>
<evidence type="ECO:0000313" key="4">
    <source>
        <dbReference type="Proteomes" id="UP001139447"/>
    </source>
</evidence>
<evidence type="ECO:0000256" key="1">
    <source>
        <dbReference type="SAM" id="SignalP"/>
    </source>
</evidence>
<keyword evidence="1" id="KW-0732">Signal</keyword>
<feature type="chain" id="PRO_5040862499" evidence="1">
    <location>
        <begin position="16"/>
        <end position="253"/>
    </location>
</feature>
<proteinExistence type="predicted"/>
<dbReference type="Pfam" id="PF00345">
    <property type="entry name" value="PapD_N"/>
    <property type="match status" value="1"/>
</dbReference>